<organism evidence="1 2">
    <name type="scientific">Staphylococcus aureus</name>
    <dbReference type="NCBI Taxonomy" id="1280"/>
    <lineage>
        <taxon>Bacteria</taxon>
        <taxon>Bacillati</taxon>
        <taxon>Bacillota</taxon>
        <taxon>Bacilli</taxon>
        <taxon>Bacillales</taxon>
        <taxon>Staphylococcaceae</taxon>
        <taxon>Staphylococcus</taxon>
    </lineage>
</organism>
<gene>
    <name evidence="1" type="ORF">NCTC6133_03111</name>
</gene>
<dbReference type="AlphaFoldDB" id="A0A380DYT1"/>
<dbReference type="Proteomes" id="UP000255091">
    <property type="component" value="Unassembled WGS sequence"/>
</dbReference>
<name>A0A380DYT1_STAAU</name>
<proteinExistence type="predicted"/>
<reference evidence="1 2" key="1">
    <citation type="submission" date="2018-06" db="EMBL/GenBank/DDBJ databases">
        <authorList>
            <consortium name="Pathogen Informatics"/>
            <person name="Doyle S."/>
        </authorList>
    </citation>
    <scope>NUCLEOTIDE SEQUENCE [LARGE SCALE GENOMIC DNA]</scope>
    <source>
        <strain evidence="1 2">NCTC6133</strain>
    </source>
</reference>
<accession>A0A380DYT1</accession>
<dbReference type="EMBL" id="UHAP01000001">
    <property type="protein sequence ID" value="SUK59651.1"/>
    <property type="molecule type" value="Genomic_DNA"/>
</dbReference>
<evidence type="ECO:0000313" key="1">
    <source>
        <dbReference type="EMBL" id="SUK59651.1"/>
    </source>
</evidence>
<sequence>MTLPMLFSDILIYCTERNVMLVDHKVDDNIKAENVIFIGLLCKHGHWHAVIYDIAQDKTAELEIENIIDISYSFGKTIQTRDISIDNYHQFLNPIDS</sequence>
<protein>
    <submittedName>
        <fullName evidence="1">DeoR family transcriptional regulator</fullName>
    </submittedName>
</protein>
<evidence type="ECO:0000313" key="2">
    <source>
        <dbReference type="Proteomes" id="UP000255091"/>
    </source>
</evidence>